<keyword evidence="2" id="KW-0808">Transferase</keyword>
<evidence type="ECO:0000256" key="3">
    <source>
        <dbReference type="ARBA" id="ARBA00022729"/>
    </source>
</evidence>
<dbReference type="Pfam" id="PF01657">
    <property type="entry name" value="Stress-antifung"/>
    <property type="match status" value="2"/>
</dbReference>
<organism evidence="14 15">
    <name type="scientific">Lactuca virosa</name>
    <dbReference type="NCBI Taxonomy" id="75947"/>
    <lineage>
        <taxon>Eukaryota</taxon>
        <taxon>Viridiplantae</taxon>
        <taxon>Streptophyta</taxon>
        <taxon>Embryophyta</taxon>
        <taxon>Tracheophyta</taxon>
        <taxon>Spermatophyta</taxon>
        <taxon>Magnoliopsida</taxon>
        <taxon>eudicotyledons</taxon>
        <taxon>Gunneridae</taxon>
        <taxon>Pentapetalae</taxon>
        <taxon>asterids</taxon>
        <taxon>campanulids</taxon>
        <taxon>Asterales</taxon>
        <taxon>Asteraceae</taxon>
        <taxon>Cichorioideae</taxon>
        <taxon>Cichorieae</taxon>
        <taxon>Lactucinae</taxon>
        <taxon>Lactuca</taxon>
    </lineage>
</organism>
<keyword evidence="15" id="KW-1185">Reference proteome</keyword>
<evidence type="ECO:0000256" key="4">
    <source>
        <dbReference type="ARBA" id="ARBA00022737"/>
    </source>
</evidence>
<sequence length="666" mass="75323">MKLNTKWQSWWWMVSVVVVLFISTAQPVISQKIDRNNTMIRWYCSYYRGMNGQVFLKNLNTTLSSLRKQLSRVNNYHVVSKTVINGESVYGQALCRAHLSTAECLSCFDSAVSYLKVCGMGNGAHVFYDDCDLRYENKNFYNDAIMKTGTIAICGNTTSSHPKEQKKTASGLLSDLRIAIPRIPSYFAASTRQITGTNETVYAIAQCGRNISQSMCAECLKIRFRLLDNCLPSTSGKAIDDGCFMRYSEIPFFEANQTTDIASFLTNGPYQFDTPILAVGSLYTYTYHTGHEKNCYSRNLRSIIGGIVGGIGFLLLILAFFFWRRQYKKSKHLREDNSTGAIDLLQRTTAYTYKDLKIATNNFSNENIIGGGFNMLYKGVMKDQVTVAIMKIVVASKRGKTDLDSEIQIISNVHHRYLIRFLGCCRKGSHMYLVLEYMENGSLDKFLYGDKRGTLNWQQRFDIIYGTARGLAYLHDQYHVTIIHSDIKPSNILLDDEFQPKISDFGLLKLLPEDKSHLSTKVSAKVTGTLFNGYIAPEYAINGQCSEKVDVYSFGVVILEIISGKCSNDMLQNEFLLLKLVDHARSLYENDDHLNLMDVTLDPNEYIKEDAKKIIEIALMCIHSTASARPSMSDVVILLSGLSSEVKRPTRSMMDDSDMRIQVELK</sequence>
<dbReference type="InterPro" id="IPR038408">
    <property type="entry name" value="GNK2_sf"/>
</dbReference>
<dbReference type="PROSITE" id="PS00108">
    <property type="entry name" value="PROTEIN_KINASE_ST"/>
    <property type="match status" value="1"/>
</dbReference>
<evidence type="ECO:0000256" key="10">
    <source>
        <dbReference type="SAM" id="Phobius"/>
    </source>
</evidence>
<name>A0AAU9LKT2_9ASTR</name>
<dbReference type="InterPro" id="IPR052059">
    <property type="entry name" value="CR_Ser/Thr_kinase"/>
</dbReference>
<keyword evidence="9" id="KW-0325">Glycoprotein</keyword>
<keyword evidence="5" id="KW-0547">Nucleotide-binding</keyword>
<dbReference type="SUPFAM" id="SSF56112">
    <property type="entry name" value="Protein kinase-like (PK-like)"/>
    <property type="match status" value="1"/>
</dbReference>
<dbReference type="Pfam" id="PF00069">
    <property type="entry name" value="Pkinase"/>
    <property type="match status" value="1"/>
</dbReference>
<evidence type="ECO:0000256" key="2">
    <source>
        <dbReference type="ARBA" id="ARBA00022679"/>
    </source>
</evidence>
<dbReference type="PANTHER" id="PTHR47973">
    <property type="entry name" value="CYSTEINE-RICH RECEPTOR-LIKE PROTEIN KINASE 3"/>
    <property type="match status" value="1"/>
</dbReference>
<dbReference type="PROSITE" id="PS50011">
    <property type="entry name" value="PROTEIN_KINASE_DOM"/>
    <property type="match status" value="1"/>
</dbReference>
<evidence type="ECO:0000256" key="8">
    <source>
        <dbReference type="ARBA" id="ARBA00023170"/>
    </source>
</evidence>
<keyword evidence="8" id="KW-0675">Receptor</keyword>
<keyword evidence="10" id="KW-0812">Transmembrane</keyword>
<dbReference type="Gene3D" id="1.10.510.10">
    <property type="entry name" value="Transferase(Phosphotransferase) domain 1"/>
    <property type="match status" value="1"/>
</dbReference>
<feature type="signal peptide" evidence="11">
    <location>
        <begin position="1"/>
        <end position="30"/>
    </location>
</feature>
<keyword evidence="6" id="KW-0418">Kinase</keyword>
<feature type="domain" description="Protein kinase" evidence="12">
    <location>
        <begin position="362"/>
        <end position="642"/>
    </location>
</feature>
<evidence type="ECO:0000256" key="7">
    <source>
        <dbReference type="ARBA" id="ARBA00022840"/>
    </source>
</evidence>
<evidence type="ECO:0000259" key="13">
    <source>
        <dbReference type="PROSITE" id="PS51473"/>
    </source>
</evidence>
<dbReference type="GO" id="GO:0004674">
    <property type="term" value="F:protein serine/threonine kinase activity"/>
    <property type="evidence" value="ECO:0007669"/>
    <property type="project" value="UniProtKB-KW"/>
</dbReference>
<keyword evidence="7" id="KW-0067">ATP-binding</keyword>
<dbReference type="Gene3D" id="3.30.200.20">
    <property type="entry name" value="Phosphorylase Kinase, domain 1"/>
    <property type="match status" value="1"/>
</dbReference>
<dbReference type="GO" id="GO:0005524">
    <property type="term" value="F:ATP binding"/>
    <property type="evidence" value="ECO:0007669"/>
    <property type="project" value="UniProtKB-KW"/>
</dbReference>
<evidence type="ECO:0000259" key="12">
    <source>
        <dbReference type="PROSITE" id="PS50011"/>
    </source>
</evidence>
<dbReference type="InterPro" id="IPR000719">
    <property type="entry name" value="Prot_kinase_dom"/>
</dbReference>
<feature type="transmembrane region" description="Helical" evidence="10">
    <location>
        <begin position="303"/>
        <end position="323"/>
    </location>
</feature>
<feature type="domain" description="Gnk2-homologous" evidence="13">
    <location>
        <begin position="147"/>
        <end position="252"/>
    </location>
</feature>
<feature type="domain" description="Gnk2-homologous" evidence="13">
    <location>
        <begin position="37"/>
        <end position="140"/>
    </location>
</feature>
<evidence type="ECO:0000256" key="5">
    <source>
        <dbReference type="ARBA" id="ARBA00022741"/>
    </source>
</evidence>
<gene>
    <name evidence="14" type="ORF">LVIROSA_LOCUS1763</name>
</gene>
<keyword evidence="1" id="KW-0723">Serine/threonine-protein kinase</keyword>
<evidence type="ECO:0000256" key="6">
    <source>
        <dbReference type="ARBA" id="ARBA00022777"/>
    </source>
</evidence>
<dbReference type="CDD" id="cd23509">
    <property type="entry name" value="Gnk2-like"/>
    <property type="match status" value="2"/>
</dbReference>
<evidence type="ECO:0000313" key="14">
    <source>
        <dbReference type="EMBL" id="CAH1413819.1"/>
    </source>
</evidence>
<accession>A0AAU9LKT2</accession>
<dbReference type="PROSITE" id="PS51473">
    <property type="entry name" value="GNK2"/>
    <property type="match status" value="2"/>
</dbReference>
<evidence type="ECO:0000313" key="15">
    <source>
        <dbReference type="Proteomes" id="UP001157418"/>
    </source>
</evidence>
<keyword evidence="10" id="KW-1133">Transmembrane helix</keyword>
<dbReference type="AlphaFoldDB" id="A0AAU9LKT2"/>
<protein>
    <recommendedName>
        <fullName evidence="16">Cysteine-rich receptor-like protein kinase 2</fullName>
    </recommendedName>
</protein>
<keyword evidence="4" id="KW-0677">Repeat</keyword>
<dbReference type="InterPro" id="IPR002902">
    <property type="entry name" value="GNK2"/>
</dbReference>
<dbReference type="InterPro" id="IPR011009">
    <property type="entry name" value="Kinase-like_dom_sf"/>
</dbReference>
<dbReference type="InterPro" id="IPR008271">
    <property type="entry name" value="Ser/Thr_kinase_AS"/>
</dbReference>
<evidence type="ECO:0008006" key="16">
    <source>
        <dbReference type="Google" id="ProtNLM"/>
    </source>
</evidence>
<comment type="caution">
    <text evidence="14">The sequence shown here is derived from an EMBL/GenBank/DDBJ whole genome shotgun (WGS) entry which is preliminary data.</text>
</comment>
<evidence type="ECO:0000256" key="9">
    <source>
        <dbReference type="ARBA" id="ARBA00023180"/>
    </source>
</evidence>
<dbReference type="Gene3D" id="3.30.430.20">
    <property type="entry name" value="Gnk2 domain, C-X8-C-X2-C motif"/>
    <property type="match status" value="2"/>
</dbReference>
<dbReference type="EMBL" id="CAKMRJ010000001">
    <property type="protein sequence ID" value="CAH1413819.1"/>
    <property type="molecule type" value="Genomic_DNA"/>
</dbReference>
<evidence type="ECO:0000256" key="1">
    <source>
        <dbReference type="ARBA" id="ARBA00022527"/>
    </source>
</evidence>
<keyword evidence="3 11" id="KW-0732">Signal</keyword>
<dbReference type="FunFam" id="1.10.510.10:FF:000336">
    <property type="entry name" value="Cysteine-rich receptor-like protein kinase 2"/>
    <property type="match status" value="1"/>
</dbReference>
<keyword evidence="10" id="KW-0472">Membrane</keyword>
<feature type="chain" id="PRO_5043717643" description="Cysteine-rich receptor-like protein kinase 2" evidence="11">
    <location>
        <begin position="31"/>
        <end position="666"/>
    </location>
</feature>
<proteinExistence type="predicted"/>
<reference evidence="14 15" key="1">
    <citation type="submission" date="2022-01" db="EMBL/GenBank/DDBJ databases">
        <authorList>
            <person name="Xiong W."/>
            <person name="Schranz E."/>
        </authorList>
    </citation>
    <scope>NUCLEOTIDE SEQUENCE [LARGE SCALE GENOMIC DNA]</scope>
</reference>
<dbReference type="SMART" id="SM00220">
    <property type="entry name" value="S_TKc"/>
    <property type="match status" value="1"/>
</dbReference>
<dbReference type="Proteomes" id="UP001157418">
    <property type="component" value="Unassembled WGS sequence"/>
</dbReference>
<evidence type="ECO:0000256" key="11">
    <source>
        <dbReference type="SAM" id="SignalP"/>
    </source>
</evidence>